<sequence length="153" mass="16644">MSALQRFHQAANDALVKLSGYCLPGAKLALIICTPGEPERDIVLEDQGLDKNEVVSALRRRGLSIDGDNAYKRDLCDSIVGALAMGAQNTNPPPVDHWGQRFWDIGREERATQEELLESLSNLVGLAKLGAARLDKYHAALTHAEAVIAKATR</sequence>
<dbReference type="EMBL" id="LT599583">
    <property type="protein sequence ID" value="SBW80084.1"/>
    <property type="molecule type" value="Genomic_DNA"/>
</dbReference>
<accession>A0A1D3JVI7</accession>
<evidence type="ECO:0000313" key="2">
    <source>
        <dbReference type="Proteomes" id="UP000245431"/>
    </source>
</evidence>
<evidence type="ECO:0000313" key="1">
    <source>
        <dbReference type="EMBL" id="SBW80084.1"/>
    </source>
</evidence>
<organism evidence="1 2">
    <name type="scientific">Pseudomonas veronii 1YdBTEX2</name>
    <dbReference type="NCBI Taxonomy" id="1295141"/>
    <lineage>
        <taxon>Bacteria</taxon>
        <taxon>Pseudomonadati</taxon>
        <taxon>Pseudomonadota</taxon>
        <taxon>Gammaproteobacteria</taxon>
        <taxon>Pseudomonadales</taxon>
        <taxon>Pseudomonadaceae</taxon>
        <taxon>Pseudomonas</taxon>
    </lineage>
</organism>
<dbReference type="RefSeq" id="WP_017848211.1">
    <property type="nucleotide sequence ID" value="NZ_AOUH01000027.1"/>
</dbReference>
<gene>
    <name evidence="1" type="ORF">PVE_R1G2198</name>
</gene>
<dbReference type="AlphaFoldDB" id="A0A1D3JVI7"/>
<name>A0A1D3JVI7_PSEVE</name>
<reference evidence="2" key="1">
    <citation type="submission" date="2016-07" db="EMBL/GenBank/DDBJ databases">
        <authorList>
            <person name="Florea S."/>
            <person name="Webb J.S."/>
            <person name="Jaromczyk J."/>
            <person name="Schardl C.L."/>
        </authorList>
    </citation>
    <scope>NUCLEOTIDE SEQUENCE [LARGE SCALE GENOMIC DNA]</scope>
    <source>
        <strain evidence="2">1YdBTEX2</strain>
    </source>
</reference>
<dbReference type="Proteomes" id="UP000245431">
    <property type="component" value="Chromosome PVE_r1"/>
</dbReference>
<protein>
    <submittedName>
        <fullName evidence="1">Uncharacterized protein</fullName>
    </submittedName>
</protein>
<proteinExistence type="predicted"/>